<name>A0AAD4SIV3_9MAGN</name>
<keyword evidence="2" id="KW-1185">Reference proteome</keyword>
<proteinExistence type="predicted"/>
<organism evidence="1 2">
    <name type="scientific">Papaver atlanticum</name>
    <dbReference type="NCBI Taxonomy" id="357466"/>
    <lineage>
        <taxon>Eukaryota</taxon>
        <taxon>Viridiplantae</taxon>
        <taxon>Streptophyta</taxon>
        <taxon>Embryophyta</taxon>
        <taxon>Tracheophyta</taxon>
        <taxon>Spermatophyta</taxon>
        <taxon>Magnoliopsida</taxon>
        <taxon>Ranunculales</taxon>
        <taxon>Papaveraceae</taxon>
        <taxon>Papaveroideae</taxon>
        <taxon>Papaver</taxon>
    </lineage>
</organism>
<gene>
    <name evidence="1" type="ORF">MKW98_003585</name>
</gene>
<evidence type="ECO:0000313" key="1">
    <source>
        <dbReference type="EMBL" id="KAI3907940.1"/>
    </source>
</evidence>
<reference evidence="1" key="1">
    <citation type="submission" date="2022-04" db="EMBL/GenBank/DDBJ databases">
        <title>A functionally conserved STORR gene fusion in Papaver species that diverged 16.8 million years ago.</title>
        <authorList>
            <person name="Catania T."/>
        </authorList>
    </citation>
    <scope>NUCLEOTIDE SEQUENCE</scope>
    <source>
        <strain evidence="1">S-188037</strain>
    </source>
</reference>
<sequence>LHRVGHFGNSPNMQLGDVSQIHRGGVLANGMDMLGVPHVSPYGHVVNIAQGYGAPQQWDYGRYGPTYGGFQLHGRAYDGN</sequence>
<protein>
    <submittedName>
        <fullName evidence="1">Uncharacterized protein</fullName>
    </submittedName>
</protein>
<dbReference type="Proteomes" id="UP001202328">
    <property type="component" value="Unassembled WGS sequence"/>
</dbReference>
<dbReference type="AlphaFoldDB" id="A0AAD4SIV3"/>
<dbReference type="EMBL" id="JAJJMB010010543">
    <property type="protein sequence ID" value="KAI3907940.1"/>
    <property type="molecule type" value="Genomic_DNA"/>
</dbReference>
<evidence type="ECO:0000313" key="2">
    <source>
        <dbReference type="Proteomes" id="UP001202328"/>
    </source>
</evidence>
<comment type="caution">
    <text evidence="1">The sequence shown here is derived from an EMBL/GenBank/DDBJ whole genome shotgun (WGS) entry which is preliminary data.</text>
</comment>
<feature type="non-terminal residue" evidence="1">
    <location>
        <position position="1"/>
    </location>
</feature>
<accession>A0AAD4SIV3</accession>